<name>A0A176XH01_AGRTU</name>
<proteinExistence type="predicted"/>
<dbReference type="Proteomes" id="UP000077098">
    <property type="component" value="Unassembled WGS sequence"/>
</dbReference>
<dbReference type="AlphaFoldDB" id="A0A176XH01"/>
<dbReference type="EMBL" id="LXPS01000003">
    <property type="protein sequence ID" value="OAE49154.1"/>
    <property type="molecule type" value="Genomic_DNA"/>
</dbReference>
<evidence type="ECO:0000313" key="1">
    <source>
        <dbReference type="EMBL" id="OAE49154.1"/>
    </source>
</evidence>
<evidence type="ECO:0008006" key="3">
    <source>
        <dbReference type="Google" id="ProtNLM"/>
    </source>
</evidence>
<evidence type="ECO:0000313" key="2">
    <source>
        <dbReference type="Proteomes" id="UP000077098"/>
    </source>
</evidence>
<sequence>MTTDTETRRTIAQRVIDRAAARGTPVDADPAFLAAVEEWVRGDIDMKAMRDRYLEIIALQAADRRGLRTTGLGKNPLGSLADAKEE</sequence>
<comment type="caution">
    <text evidence="1">The sequence shown here is derived from an EMBL/GenBank/DDBJ whole genome shotgun (WGS) entry which is preliminary data.</text>
</comment>
<accession>A0A176XH01</accession>
<protein>
    <recommendedName>
        <fullName evidence="3">Antitoxin VbhA domain-containing protein</fullName>
    </recommendedName>
</protein>
<reference evidence="1 2" key="1">
    <citation type="submission" date="2016-05" db="EMBL/GenBank/DDBJ databases">
        <authorList>
            <person name="Lavstsen T."/>
            <person name="Jespersen J.S."/>
        </authorList>
    </citation>
    <scope>NUCLEOTIDE SEQUENCE [LARGE SCALE GENOMIC DNA]</scope>
    <source>
        <strain evidence="1 2">KCJ1736</strain>
    </source>
</reference>
<organism evidence="1 2">
    <name type="scientific">Agrobacterium tumefaciens</name>
    <dbReference type="NCBI Taxonomy" id="358"/>
    <lineage>
        <taxon>Bacteria</taxon>
        <taxon>Pseudomonadati</taxon>
        <taxon>Pseudomonadota</taxon>
        <taxon>Alphaproteobacteria</taxon>
        <taxon>Hyphomicrobiales</taxon>
        <taxon>Rhizobiaceae</taxon>
        <taxon>Rhizobium/Agrobacterium group</taxon>
        <taxon>Agrobacterium</taxon>
        <taxon>Agrobacterium tumefaciens complex</taxon>
    </lineage>
</organism>
<gene>
    <name evidence="1" type="ORF">A7J57_00605</name>
</gene>